<name>C6PYJ4_9CLOT</name>
<dbReference type="InterPro" id="IPR036259">
    <property type="entry name" value="MFS_trans_sf"/>
</dbReference>
<dbReference type="AlphaFoldDB" id="C6PYJ4"/>
<dbReference type="STRING" id="536227.Ccar_01955"/>
<comment type="caution">
    <text evidence="2">The sequence shown here is derived from an EMBL/GenBank/DDBJ whole genome shotgun (WGS) entry which is preliminary data.</text>
</comment>
<proteinExistence type="predicted"/>
<protein>
    <submittedName>
        <fullName evidence="2">Major facilitator transporter</fullName>
    </submittedName>
</protein>
<evidence type="ECO:0000256" key="1">
    <source>
        <dbReference type="SAM" id="Phobius"/>
    </source>
</evidence>
<organism evidence="2 3">
    <name type="scientific">Clostridium carboxidivorans P7</name>
    <dbReference type="NCBI Taxonomy" id="536227"/>
    <lineage>
        <taxon>Bacteria</taxon>
        <taxon>Bacillati</taxon>
        <taxon>Bacillota</taxon>
        <taxon>Clostridia</taxon>
        <taxon>Eubacteriales</taxon>
        <taxon>Clostridiaceae</taxon>
        <taxon>Clostridium</taxon>
    </lineage>
</organism>
<dbReference type="RefSeq" id="WP_007062746.1">
    <property type="nucleotide sequence ID" value="NZ_ACVI01000080.1"/>
</dbReference>
<dbReference type="EMBL" id="ACVI01000080">
    <property type="protein sequence ID" value="EET85674.1"/>
    <property type="molecule type" value="Genomic_DNA"/>
</dbReference>
<dbReference type="eggNOG" id="COG2271">
    <property type="taxonomic scope" value="Bacteria"/>
</dbReference>
<feature type="transmembrane region" description="Helical" evidence="1">
    <location>
        <begin position="47"/>
        <end position="67"/>
    </location>
</feature>
<dbReference type="OrthoDB" id="9793415at2"/>
<keyword evidence="1" id="KW-1133">Transmembrane helix</keyword>
<accession>C6PYJ4</accession>
<keyword evidence="3" id="KW-1185">Reference proteome</keyword>
<evidence type="ECO:0000313" key="3">
    <source>
        <dbReference type="Proteomes" id="UP000004198"/>
    </source>
</evidence>
<gene>
    <name evidence="2" type="ORF">CcarbDRAFT_3861</name>
</gene>
<dbReference type="SUPFAM" id="SSF103473">
    <property type="entry name" value="MFS general substrate transporter"/>
    <property type="match status" value="1"/>
</dbReference>
<keyword evidence="1" id="KW-0812">Transmembrane</keyword>
<reference evidence="2 3" key="1">
    <citation type="submission" date="2009-06" db="EMBL/GenBank/DDBJ databases">
        <title>The draft genome of Clostridium carboxidivorans P7.</title>
        <authorList>
            <consortium name="US DOE Joint Genome Institute (JGI-PGF)"/>
            <person name="Lucas S."/>
            <person name="Copeland A."/>
            <person name="Lapidus A."/>
            <person name="Glavina del Rio T."/>
            <person name="Tice H."/>
            <person name="Bruce D."/>
            <person name="Goodwin L."/>
            <person name="Pitluck S."/>
            <person name="Larimer F."/>
            <person name="Land M.L."/>
            <person name="Hauser L."/>
            <person name="Hemme C.L."/>
        </authorList>
    </citation>
    <scope>NUCLEOTIDE SEQUENCE [LARGE SCALE GENOMIC DNA]</scope>
    <source>
        <strain evidence="2 3">P7</strain>
    </source>
</reference>
<evidence type="ECO:0000313" key="2">
    <source>
        <dbReference type="EMBL" id="EET85674.1"/>
    </source>
</evidence>
<dbReference type="Gene3D" id="1.20.1250.20">
    <property type="entry name" value="MFS general substrate transporter like domains"/>
    <property type="match status" value="1"/>
</dbReference>
<keyword evidence="1" id="KW-0472">Membrane</keyword>
<dbReference type="Proteomes" id="UP000004198">
    <property type="component" value="Unassembled WGS sequence"/>
</dbReference>
<feature type="transmembrane region" description="Helical" evidence="1">
    <location>
        <begin position="21"/>
        <end position="41"/>
    </location>
</feature>
<sequence length="88" mass="9363">MQTSSQPIAGYLLDRIGPKMVSILSGILVSVGWSMIGQTHFTAGLYFFYAVAGGIYGGSVSTAVRWFTDKRGLCSGLIVAALVLHTLH</sequence>